<feature type="domain" description="Lipase" evidence="6">
    <location>
        <begin position="64"/>
        <end position="286"/>
    </location>
</feature>
<evidence type="ECO:0000259" key="6">
    <source>
        <dbReference type="Pfam" id="PF00151"/>
    </source>
</evidence>
<dbReference type="Proteomes" id="UP000494163">
    <property type="component" value="Chromosome X"/>
</dbReference>
<dbReference type="GO" id="GO:0016042">
    <property type="term" value="P:lipid catabolic process"/>
    <property type="evidence" value="ECO:0007669"/>
    <property type="project" value="TreeGrafter"/>
</dbReference>
<dbReference type="InterPro" id="IPR000734">
    <property type="entry name" value="TAG_lipase"/>
</dbReference>
<evidence type="ECO:0000313" key="7">
    <source>
        <dbReference type="EMBL" id="ALC48475.1"/>
    </source>
</evidence>
<evidence type="ECO:0000256" key="5">
    <source>
        <dbReference type="RuleBase" id="RU004262"/>
    </source>
</evidence>
<dbReference type="AlphaFoldDB" id="A0A0M4F842"/>
<evidence type="ECO:0000256" key="4">
    <source>
        <dbReference type="ARBA" id="ARBA00022729"/>
    </source>
</evidence>
<dbReference type="GO" id="GO:0005615">
    <property type="term" value="C:extracellular space"/>
    <property type="evidence" value="ECO:0007669"/>
    <property type="project" value="TreeGrafter"/>
</dbReference>
<keyword evidence="4" id="KW-0732">Signal</keyword>
<feature type="non-terminal residue" evidence="7">
    <location>
        <position position="339"/>
    </location>
</feature>
<dbReference type="GO" id="GO:0017171">
    <property type="term" value="F:serine hydrolase activity"/>
    <property type="evidence" value="ECO:0007669"/>
    <property type="project" value="TreeGrafter"/>
</dbReference>
<comment type="similarity">
    <text evidence="2 5">Belongs to the AB hydrolase superfamily. Lipase family.</text>
</comment>
<organism evidence="7 8">
    <name type="scientific">Drosophila busckii</name>
    <name type="common">Fruit fly</name>
    <dbReference type="NCBI Taxonomy" id="30019"/>
    <lineage>
        <taxon>Eukaryota</taxon>
        <taxon>Metazoa</taxon>
        <taxon>Ecdysozoa</taxon>
        <taxon>Arthropoda</taxon>
        <taxon>Hexapoda</taxon>
        <taxon>Insecta</taxon>
        <taxon>Pterygota</taxon>
        <taxon>Neoptera</taxon>
        <taxon>Endopterygota</taxon>
        <taxon>Diptera</taxon>
        <taxon>Brachycera</taxon>
        <taxon>Muscomorpha</taxon>
        <taxon>Ephydroidea</taxon>
        <taxon>Drosophilidae</taxon>
        <taxon>Drosophila</taxon>
    </lineage>
</organism>
<evidence type="ECO:0000256" key="1">
    <source>
        <dbReference type="ARBA" id="ARBA00004613"/>
    </source>
</evidence>
<dbReference type="InterPro" id="IPR029058">
    <property type="entry name" value="AB_hydrolase_fold"/>
</dbReference>
<dbReference type="EMBL" id="CP012528">
    <property type="protein sequence ID" value="ALC48475.1"/>
    <property type="molecule type" value="Genomic_DNA"/>
</dbReference>
<evidence type="ECO:0000256" key="2">
    <source>
        <dbReference type="ARBA" id="ARBA00010701"/>
    </source>
</evidence>
<dbReference type="GO" id="GO:0016298">
    <property type="term" value="F:lipase activity"/>
    <property type="evidence" value="ECO:0007669"/>
    <property type="project" value="InterPro"/>
</dbReference>
<comment type="subcellular location">
    <subcellularLocation>
        <location evidence="1">Secreted</location>
    </subcellularLocation>
</comment>
<keyword evidence="3" id="KW-0964">Secreted</keyword>
<dbReference type="OMA" id="IPDMSRM"/>
<dbReference type="PRINTS" id="PR00821">
    <property type="entry name" value="TAGLIPASE"/>
</dbReference>
<name>A0A0M4F842_DROBS</name>
<dbReference type="OrthoDB" id="199913at2759"/>
<sequence length="339" mass="37011">MDSLQQHLRSITLGRAMNTSFAYISTMCSRIMDLGIVQPRVVPDISKMNLVFQLSECENITVPLERAAEIWNHPSFNRNNHMRIFITGWRSTINSSNSGPVAKAEACTNSTNFLILDAANFIDTLYTWSALNTDAIGYHLAKALVPLKPRWVRRRVTLVGHSLGAQIASAAGRHYQLLSDGVRISRIVGLDPANPCFYDGSTLPGLRKGDARIVTIIHTNPGGLGTAEATGDGDYFVQGLAPLMPGCSGLDAVVCSHERAVDYWVENLYPGSGFHGRRCERYAHLYTGLQCRFIEDDGVDFGASEGLYFLNVNPNEPYGQNATAGEFVSAGSSCGRCEA</sequence>
<dbReference type="Gene3D" id="3.40.50.1820">
    <property type="entry name" value="alpha/beta hydrolase"/>
    <property type="match status" value="1"/>
</dbReference>
<accession>A0A0M4F842</accession>
<dbReference type="PANTHER" id="PTHR11610">
    <property type="entry name" value="LIPASE"/>
    <property type="match status" value="1"/>
</dbReference>
<proteinExistence type="inferred from homology"/>
<protein>
    <submittedName>
        <fullName evidence="7">CG18258</fullName>
    </submittedName>
</protein>
<dbReference type="Pfam" id="PF00151">
    <property type="entry name" value="Lipase"/>
    <property type="match status" value="1"/>
</dbReference>
<evidence type="ECO:0000313" key="8">
    <source>
        <dbReference type="Proteomes" id="UP000494163"/>
    </source>
</evidence>
<dbReference type="SUPFAM" id="SSF53474">
    <property type="entry name" value="alpha/beta-Hydrolases"/>
    <property type="match status" value="1"/>
</dbReference>
<evidence type="ECO:0000256" key="3">
    <source>
        <dbReference type="ARBA" id="ARBA00022525"/>
    </source>
</evidence>
<dbReference type="InterPro" id="IPR013818">
    <property type="entry name" value="Lipase"/>
</dbReference>
<gene>
    <name evidence="7" type="ORF">Dbus_chrXg331</name>
</gene>
<keyword evidence="8" id="KW-1185">Reference proteome</keyword>
<reference evidence="7 8" key="1">
    <citation type="submission" date="2015-08" db="EMBL/GenBank/DDBJ databases">
        <title>Ancestral chromatin configuration constrains chromatin evolution on differentiating sex chromosomes in Drosophila.</title>
        <authorList>
            <person name="Zhou Q."/>
            <person name="Bachtrog D."/>
        </authorList>
    </citation>
    <scope>NUCLEOTIDE SEQUENCE [LARGE SCALE GENOMIC DNA]</scope>
    <source>
        <tissue evidence="7">Whole larvae</tissue>
    </source>
</reference>
<dbReference type="PANTHER" id="PTHR11610:SF149">
    <property type="entry name" value="FI01450P-RELATED"/>
    <property type="match status" value="1"/>
</dbReference>
<dbReference type="STRING" id="30019.A0A0M4F842"/>